<evidence type="ECO:0000313" key="6">
    <source>
        <dbReference type="Proteomes" id="UP000075430"/>
    </source>
</evidence>
<dbReference type="SUPFAM" id="SSF56634">
    <property type="entry name" value="Heme-dependent catalase-like"/>
    <property type="match status" value="1"/>
</dbReference>
<feature type="region of interest" description="Disordered" evidence="3">
    <location>
        <begin position="77"/>
        <end position="123"/>
    </location>
</feature>
<evidence type="ECO:0000256" key="3">
    <source>
        <dbReference type="SAM" id="MobiDB-lite"/>
    </source>
</evidence>
<dbReference type="GO" id="GO:0042542">
    <property type="term" value="P:response to hydrogen peroxide"/>
    <property type="evidence" value="ECO:0007669"/>
    <property type="project" value="TreeGrafter"/>
</dbReference>
<reference evidence="6" key="1">
    <citation type="submission" date="2016-02" db="EMBL/GenBank/DDBJ databases">
        <authorList>
            <person name="Dunlap C."/>
        </authorList>
    </citation>
    <scope>NUCLEOTIDE SEQUENCE [LARGE SCALE GENOMIC DNA]</scope>
    <source>
        <strain evidence="6">NRRL B-41092</strain>
    </source>
</reference>
<keyword evidence="6" id="KW-1185">Reference proteome</keyword>
<dbReference type="EC" id="1.11.1.6" evidence="2"/>
<dbReference type="InterPro" id="IPR020835">
    <property type="entry name" value="Catalase_sf"/>
</dbReference>
<feature type="compositionally biased region" description="Basic and acidic residues" evidence="3">
    <location>
        <begin position="1"/>
        <end position="28"/>
    </location>
</feature>
<evidence type="ECO:0000256" key="1">
    <source>
        <dbReference type="ARBA" id="ARBA00001971"/>
    </source>
</evidence>
<dbReference type="InterPro" id="IPR010582">
    <property type="entry name" value="Catalase_immune_responsive"/>
</dbReference>
<dbReference type="GO" id="GO:0004096">
    <property type="term" value="F:catalase activity"/>
    <property type="evidence" value="ECO:0007669"/>
    <property type="project" value="UniProtKB-EC"/>
</dbReference>
<dbReference type="Gene3D" id="2.40.180.10">
    <property type="entry name" value="Catalase core domain"/>
    <property type="match status" value="1"/>
</dbReference>
<feature type="compositionally biased region" description="Basic and acidic residues" evidence="3">
    <location>
        <begin position="105"/>
        <end position="123"/>
    </location>
</feature>
<feature type="compositionally biased region" description="Basic and acidic residues" evidence="3">
    <location>
        <begin position="77"/>
        <end position="93"/>
    </location>
</feature>
<dbReference type="EMBL" id="LSBA01000039">
    <property type="protein sequence ID" value="KXZ13036.1"/>
    <property type="molecule type" value="Genomic_DNA"/>
</dbReference>
<accession>A0A150F290</accession>
<comment type="cofactor">
    <cofactor evidence="1">
        <name>heme</name>
        <dbReference type="ChEBI" id="CHEBI:30413"/>
    </cofactor>
</comment>
<dbReference type="InterPro" id="IPR018028">
    <property type="entry name" value="Catalase"/>
</dbReference>
<organism evidence="5 6">
    <name type="scientific">Bacillus nakamurai</name>
    <dbReference type="NCBI Taxonomy" id="1793963"/>
    <lineage>
        <taxon>Bacteria</taxon>
        <taxon>Bacillati</taxon>
        <taxon>Bacillota</taxon>
        <taxon>Bacilli</taxon>
        <taxon>Bacillales</taxon>
        <taxon>Bacillaceae</taxon>
        <taxon>Bacillus</taxon>
    </lineage>
</organism>
<sequence length="123" mass="13866">MGGLKEAPKQAKDHTPHVEGDVKREAIDRTNNFGQAGETYRRFTEFERSELIHNLVNTLSTCRKEIQEQMIENFTKADPDYGRRVAEGLKMEQGKNSSGPIGTTDSEKAVKQAEEESHPSDPY</sequence>
<dbReference type="AlphaFoldDB" id="A0A150F290"/>
<protein>
    <recommendedName>
        <fullName evidence="2">catalase</fullName>
        <ecNumber evidence="2">1.11.1.6</ecNumber>
    </recommendedName>
</protein>
<evidence type="ECO:0000256" key="2">
    <source>
        <dbReference type="ARBA" id="ARBA00012314"/>
    </source>
</evidence>
<dbReference type="STRING" id="1793963.AXI58_04960"/>
<feature type="region of interest" description="Disordered" evidence="3">
    <location>
        <begin position="1"/>
        <end position="38"/>
    </location>
</feature>
<comment type="caution">
    <text evidence="5">The sequence shown here is derived from an EMBL/GenBank/DDBJ whole genome shotgun (WGS) entry which is preliminary data.</text>
</comment>
<dbReference type="Proteomes" id="UP000075430">
    <property type="component" value="Unassembled WGS sequence"/>
</dbReference>
<dbReference type="PANTHER" id="PTHR11465">
    <property type="entry name" value="CATALASE"/>
    <property type="match status" value="1"/>
</dbReference>
<evidence type="ECO:0000259" key="4">
    <source>
        <dbReference type="Pfam" id="PF06628"/>
    </source>
</evidence>
<dbReference type="GO" id="GO:0042744">
    <property type="term" value="P:hydrogen peroxide catabolic process"/>
    <property type="evidence" value="ECO:0007669"/>
    <property type="project" value="TreeGrafter"/>
</dbReference>
<proteinExistence type="predicted"/>
<gene>
    <name evidence="5" type="ORF">AXI58_04960</name>
</gene>
<feature type="domain" description="Catalase immune-responsive" evidence="4">
    <location>
        <begin position="27"/>
        <end position="89"/>
    </location>
</feature>
<dbReference type="PANTHER" id="PTHR11465:SF23">
    <property type="entry name" value="CATALASE-2"/>
    <property type="match status" value="1"/>
</dbReference>
<feature type="compositionally biased region" description="Polar residues" evidence="3">
    <location>
        <begin position="94"/>
        <end position="104"/>
    </location>
</feature>
<dbReference type="Pfam" id="PF06628">
    <property type="entry name" value="Catalase-rel"/>
    <property type="match status" value="1"/>
</dbReference>
<dbReference type="GO" id="GO:0005737">
    <property type="term" value="C:cytoplasm"/>
    <property type="evidence" value="ECO:0007669"/>
    <property type="project" value="TreeGrafter"/>
</dbReference>
<name>A0A150F290_9BACI</name>
<evidence type="ECO:0000313" key="5">
    <source>
        <dbReference type="EMBL" id="KXZ13036.1"/>
    </source>
</evidence>
<dbReference type="GO" id="GO:0020037">
    <property type="term" value="F:heme binding"/>
    <property type="evidence" value="ECO:0007669"/>
    <property type="project" value="InterPro"/>
</dbReference>